<dbReference type="PANTHER" id="PTHR13520:SF0">
    <property type="entry name" value="RAD50-INTERACTING PROTEIN 1"/>
    <property type="match status" value="1"/>
</dbReference>
<protein>
    <submittedName>
        <fullName evidence="2">RAD50-interacting protein 1</fullName>
    </submittedName>
</protein>
<keyword evidence="3" id="KW-1185">Reference proteome</keyword>
<dbReference type="GO" id="GO:0070939">
    <property type="term" value="C:Dsl1/NZR complex"/>
    <property type="evidence" value="ECO:0007669"/>
    <property type="project" value="InterPro"/>
</dbReference>
<name>A0A1W0X467_HYPEX</name>
<feature type="coiled-coil region" evidence="1">
    <location>
        <begin position="36"/>
        <end position="63"/>
    </location>
</feature>
<dbReference type="InterPro" id="IPR042044">
    <property type="entry name" value="EXOC6PINT-1/Sec15/Tip20_C_dom2"/>
</dbReference>
<organism evidence="2 3">
    <name type="scientific">Hypsibius exemplaris</name>
    <name type="common">Freshwater tardigrade</name>
    <dbReference type="NCBI Taxonomy" id="2072580"/>
    <lineage>
        <taxon>Eukaryota</taxon>
        <taxon>Metazoa</taxon>
        <taxon>Ecdysozoa</taxon>
        <taxon>Tardigrada</taxon>
        <taxon>Eutardigrada</taxon>
        <taxon>Parachela</taxon>
        <taxon>Hypsibioidea</taxon>
        <taxon>Hypsibiidae</taxon>
        <taxon>Hypsibius</taxon>
    </lineage>
</organism>
<comment type="caution">
    <text evidence="2">The sequence shown here is derived from an EMBL/GenBank/DDBJ whole genome shotgun (WGS) entry which is preliminary data.</text>
</comment>
<accession>A0A1W0X467</accession>
<sequence>MSSRSIDHFGGALSDAVRLNVCRNISSNLSSDNNGTEDLLKRIENLLEENAFVEAERRVQADEAVRAFVMGRNRLVQEGEETLKELEESVAQVGDCLRTAKPFLTGLHEEDLTDAEATLKEVRTAETRLEYLKWLELFHDQSDRIRSSLACDSTSDAMAFLQTLMDWCEHFRSSSCIRLRDYLHDVTVYWTTLVCDQVARELPAVLARIGFPRPPSVRNPETNIVDSRSRNEIADIVTLLLRLRLPDYIKPLSPGVDTPFLHELLPLKYFIAPLEKRFRFHFFMSDKTNRLDKPEWYFTQILSWIRDYGDFIDDLFQLSFRGEALRSSKSDFALGLAVLGRSKFLSSLSQLLEDGSLFAHAMDELLTFAKTLRALGYESVQRTFCTILVQPEVFHPWFAAETSLAESRADAFLASPTAWNCQYQEEDGSPEDAKAPECAQQFITMLKGITDRYSLLPSSLPQFDFLSLQLDLVEDFNERLKSHYEANQEDTEQCARIILPTQATATKFVGEVLADMASTPLIVELLSLSDSRSSPECGRKAKSLAVRLTSILDECNRLARESYLTHLRNDTLDSIHGLVREFARQGWKSMPAVTEFLVASMTPAMGELLYVTKTLISSQRDRLLTSLFTRYTNTLMQALDQILLEEVIYDNTFSTGGASQVKFDIVNNFAVVLGRLVHLPHAGLSRTMEACNVLTINRGSAMLLVELFEGGGAAPKADKKQHSDDIRKALGEMNLLLLKPEEVELILHRRSDLDV</sequence>
<dbReference type="GO" id="GO:0060628">
    <property type="term" value="P:regulation of ER to Golgi vesicle-mediated transport"/>
    <property type="evidence" value="ECO:0007669"/>
    <property type="project" value="TreeGrafter"/>
</dbReference>
<dbReference type="AlphaFoldDB" id="A0A1W0X467"/>
<dbReference type="PANTHER" id="PTHR13520">
    <property type="entry name" value="RAD50-INTERACTING PROTEIN 1 RINT-1"/>
    <property type="match status" value="1"/>
</dbReference>
<dbReference type="InterPro" id="IPR007528">
    <property type="entry name" value="RINT1_Tip20"/>
</dbReference>
<evidence type="ECO:0000313" key="3">
    <source>
        <dbReference type="Proteomes" id="UP000192578"/>
    </source>
</evidence>
<dbReference type="OrthoDB" id="2189254at2759"/>
<gene>
    <name evidence="2" type="ORF">BV898_03722</name>
</gene>
<dbReference type="GO" id="GO:0006888">
    <property type="term" value="P:endoplasmic reticulum to Golgi vesicle-mediated transport"/>
    <property type="evidence" value="ECO:0007669"/>
    <property type="project" value="InterPro"/>
</dbReference>
<evidence type="ECO:0000256" key="1">
    <source>
        <dbReference type="SAM" id="Coils"/>
    </source>
</evidence>
<dbReference type="GO" id="GO:0006890">
    <property type="term" value="P:retrograde vesicle-mediated transport, Golgi to endoplasmic reticulum"/>
    <property type="evidence" value="ECO:0007669"/>
    <property type="project" value="InterPro"/>
</dbReference>
<keyword evidence="1" id="KW-0175">Coiled coil</keyword>
<dbReference type="PROSITE" id="PS51386">
    <property type="entry name" value="RINT1_TIP20"/>
    <property type="match status" value="1"/>
</dbReference>
<evidence type="ECO:0000313" key="2">
    <source>
        <dbReference type="EMBL" id="OQV22220.1"/>
    </source>
</evidence>
<dbReference type="Pfam" id="PF04437">
    <property type="entry name" value="RINT1_TIP1"/>
    <property type="match status" value="1"/>
</dbReference>
<dbReference type="Proteomes" id="UP000192578">
    <property type="component" value="Unassembled WGS sequence"/>
</dbReference>
<reference evidence="3" key="1">
    <citation type="submission" date="2017-01" db="EMBL/GenBank/DDBJ databases">
        <title>Comparative genomics of anhydrobiosis in the tardigrade Hypsibius dujardini.</title>
        <authorList>
            <person name="Yoshida Y."/>
            <person name="Koutsovoulos G."/>
            <person name="Laetsch D."/>
            <person name="Stevens L."/>
            <person name="Kumar S."/>
            <person name="Horikawa D."/>
            <person name="Ishino K."/>
            <person name="Komine S."/>
            <person name="Tomita M."/>
            <person name="Blaxter M."/>
            <person name="Arakawa K."/>
        </authorList>
    </citation>
    <scope>NUCLEOTIDE SEQUENCE [LARGE SCALE GENOMIC DNA]</scope>
    <source>
        <strain evidence="3">Z151</strain>
    </source>
</reference>
<dbReference type="Gene3D" id="1.20.58.670">
    <property type="entry name" value="Dsl1p vesicle tethering complex, Tip20p subunit, domain D"/>
    <property type="match status" value="1"/>
</dbReference>
<dbReference type="EMBL" id="MTYJ01000018">
    <property type="protein sequence ID" value="OQV22220.1"/>
    <property type="molecule type" value="Genomic_DNA"/>
</dbReference>
<proteinExistence type="predicted"/>